<dbReference type="PANTHER" id="PTHR34410">
    <property type="entry name" value="INTRON-ENCODED HOMING ENDONUCLEASE, PUTATIVE-RELATED"/>
    <property type="match status" value="1"/>
</dbReference>
<reference evidence="2" key="1">
    <citation type="submission" date="2020-03" db="EMBL/GenBank/DDBJ databases">
        <title>A high-quality chromosome-level genome assembly of a woody plant with both climbing and erect habits, Rhamnella rubrinervis.</title>
        <authorList>
            <person name="Lu Z."/>
            <person name="Yang Y."/>
            <person name="Zhu X."/>
            <person name="Sun Y."/>
        </authorList>
    </citation>
    <scope>NUCLEOTIDE SEQUENCE</scope>
    <source>
        <strain evidence="2">BYM</strain>
        <tissue evidence="2">Leaf</tissue>
    </source>
</reference>
<dbReference type="Proteomes" id="UP000796880">
    <property type="component" value="Unassembled WGS sequence"/>
</dbReference>
<protein>
    <submittedName>
        <fullName evidence="2">Uncharacterized protein</fullName>
    </submittedName>
</protein>
<evidence type="ECO:0000256" key="1">
    <source>
        <dbReference type="SAM" id="SignalP"/>
    </source>
</evidence>
<evidence type="ECO:0000313" key="2">
    <source>
        <dbReference type="EMBL" id="KAF3438216.1"/>
    </source>
</evidence>
<sequence>MRNTWAWAFMAFRTSSIALSLVLHDCVPVVALRPQRRWAPRHRHHEECYLVDPAGSHMLVSKIKPCMFGPWDGATGPPLGVHLLSCPFYRDALLALIDRVRASGAVTLKKLECSKQAYALDTLAWDNIIGFRSYSVGLRDQLGARRRSDTVLVSTISDADQGWADVAYRTPAPYEIKVFGFGEYGARLKLKGIVEGHHQEWSLRLNLTQHGNLRVGGAICLVNSVSERDLSLLTSYAEVTLRGQLLRGTMALRPRKFEAITGA</sequence>
<dbReference type="OrthoDB" id="1844048at2759"/>
<organism evidence="2 3">
    <name type="scientific">Rhamnella rubrinervis</name>
    <dbReference type="NCBI Taxonomy" id="2594499"/>
    <lineage>
        <taxon>Eukaryota</taxon>
        <taxon>Viridiplantae</taxon>
        <taxon>Streptophyta</taxon>
        <taxon>Embryophyta</taxon>
        <taxon>Tracheophyta</taxon>
        <taxon>Spermatophyta</taxon>
        <taxon>Magnoliopsida</taxon>
        <taxon>eudicotyledons</taxon>
        <taxon>Gunneridae</taxon>
        <taxon>Pentapetalae</taxon>
        <taxon>rosids</taxon>
        <taxon>fabids</taxon>
        <taxon>Rosales</taxon>
        <taxon>Rhamnaceae</taxon>
        <taxon>rhamnoid group</taxon>
        <taxon>Rhamneae</taxon>
        <taxon>Rhamnella</taxon>
    </lineage>
</organism>
<keyword evidence="3" id="KW-1185">Reference proteome</keyword>
<comment type="caution">
    <text evidence="2">The sequence shown here is derived from an EMBL/GenBank/DDBJ whole genome shotgun (WGS) entry which is preliminary data.</text>
</comment>
<accession>A0A8K0DWZ2</accession>
<dbReference type="PANTHER" id="PTHR34410:SF2">
    <property type="entry name" value="RRNA INTRON-ENCODED HOMING ENDONUCLEASE"/>
    <property type="match status" value="1"/>
</dbReference>
<evidence type="ECO:0000313" key="3">
    <source>
        <dbReference type="Proteomes" id="UP000796880"/>
    </source>
</evidence>
<feature type="chain" id="PRO_5035422171" evidence="1">
    <location>
        <begin position="32"/>
        <end position="263"/>
    </location>
</feature>
<gene>
    <name evidence="2" type="ORF">FNV43_RR20977</name>
</gene>
<dbReference type="EMBL" id="VOIH02000009">
    <property type="protein sequence ID" value="KAF3438216.1"/>
    <property type="molecule type" value="Genomic_DNA"/>
</dbReference>
<name>A0A8K0DWZ2_9ROSA</name>
<proteinExistence type="predicted"/>
<keyword evidence="1" id="KW-0732">Signal</keyword>
<feature type="signal peptide" evidence="1">
    <location>
        <begin position="1"/>
        <end position="31"/>
    </location>
</feature>
<dbReference type="AlphaFoldDB" id="A0A8K0DWZ2"/>